<reference evidence="3" key="2">
    <citation type="submission" date="2013-12" db="EMBL/GenBank/DDBJ databases">
        <title>Evolution of pathogenesis and genome organization in the Tremellales.</title>
        <authorList>
            <person name="Cuomo C."/>
            <person name="Litvintseva A."/>
            <person name="Heitman J."/>
            <person name="Chen Y."/>
            <person name="Sun S."/>
            <person name="Springer D."/>
            <person name="Dromer F."/>
            <person name="Young S."/>
            <person name="Zeng Q."/>
            <person name="Chapman S."/>
            <person name="Gujja S."/>
            <person name="Saif S."/>
            <person name="Birren B."/>
        </authorList>
    </citation>
    <scope>NUCLEOTIDE SEQUENCE [LARGE SCALE GENOMIC DNA]</scope>
    <source>
        <strain evidence="3">BCC8398</strain>
    </source>
</reference>
<feature type="compositionally biased region" description="Acidic residues" evidence="1">
    <location>
        <begin position="229"/>
        <end position="252"/>
    </location>
</feature>
<evidence type="ECO:0000313" key="3">
    <source>
        <dbReference type="Proteomes" id="UP000092666"/>
    </source>
</evidence>
<feature type="region of interest" description="Disordered" evidence="1">
    <location>
        <begin position="39"/>
        <end position="69"/>
    </location>
</feature>
<accession>A0A1B9H0F8</accession>
<organism evidence="2 3">
    <name type="scientific">Kwoniella heveanensis BCC8398</name>
    <dbReference type="NCBI Taxonomy" id="1296120"/>
    <lineage>
        <taxon>Eukaryota</taxon>
        <taxon>Fungi</taxon>
        <taxon>Dikarya</taxon>
        <taxon>Basidiomycota</taxon>
        <taxon>Agaricomycotina</taxon>
        <taxon>Tremellomycetes</taxon>
        <taxon>Tremellales</taxon>
        <taxon>Cryptococcaceae</taxon>
        <taxon>Kwoniella</taxon>
    </lineage>
</organism>
<reference evidence="2 3" key="1">
    <citation type="submission" date="2013-07" db="EMBL/GenBank/DDBJ databases">
        <title>The Genome Sequence of Cryptococcus heveanensis BCC8398.</title>
        <authorList>
            <consortium name="The Broad Institute Genome Sequencing Platform"/>
            <person name="Cuomo C."/>
            <person name="Litvintseva A."/>
            <person name="Chen Y."/>
            <person name="Heitman J."/>
            <person name="Sun S."/>
            <person name="Springer D."/>
            <person name="Dromer F."/>
            <person name="Young S.K."/>
            <person name="Zeng Q."/>
            <person name="Gargeya S."/>
            <person name="Fitzgerald M."/>
            <person name="Abouelleil A."/>
            <person name="Alvarado L."/>
            <person name="Berlin A.M."/>
            <person name="Chapman S.B."/>
            <person name="Dewar J."/>
            <person name="Goldberg J."/>
            <person name="Griggs A."/>
            <person name="Gujja S."/>
            <person name="Hansen M."/>
            <person name="Howarth C."/>
            <person name="Imamovic A."/>
            <person name="Larimer J."/>
            <person name="McCowan C."/>
            <person name="Murphy C."/>
            <person name="Pearson M."/>
            <person name="Priest M."/>
            <person name="Roberts A."/>
            <person name="Saif S."/>
            <person name="Shea T."/>
            <person name="Sykes S."/>
            <person name="Wortman J."/>
            <person name="Nusbaum C."/>
            <person name="Birren B."/>
        </authorList>
    </citation>
    <scope>NUCLEOTIDE SEQUENCE [LARGE SCALE GENOMIC DNA]</scope>
    <source>
        <strain evidence="2 3">BCC8398</strain>
    </source>
</reference>
<feature type="compositionally biased region" description="Pro residues" evidence="1">
    <location>
        <begin position="39"/>
        <end position="50"/>
    </location>
</feature>
<dbReference type="EMBL" id="KI669494">
    <property type="protein sequence ID" value="OCF36727.1"/>
    <property type="molecule type" value="Genomic_DNA"/>
</dbReference>
<dbReference type="OrthoDB" id="2564985at2759"/>
<feature type="region of interest" description="Disordered" evidence="1">
    <location>
        <begin position="220"/>
        <end position="284"/>
    </location>
</feature>
<name>A0A1B9H0F8_9TREE</name>
<dbReference type="AlphaFoldDB" id="A0A1B9H0F8"/>
<dbReference type="Proteomes" id="UP000092666">
    <property type="component" value="Unassembled WGS sequence"/>
</dbReference>
<keyword evidence="3" id="KW-1185">Reference proteome</keyword>
<evidence type="ECO:0000313" key="2">
    <source>
        <dbReference type="EMBL" id="OCF36727.1"/>
    </source>
</evidence>
<feature type="compositionally biased region" description="Acidic residues" evidence="1">
    <location>
        <begin position="265"/>
        <end position="275"/>
    </location>
</feature>
<gene>
    <name evidence="2" type="ORF">I316_01323</name>
</gene>
<proteinExistence type="predicted"/>
<sequence length="284" mass="30756">MDDLIASLGGSMHVSQEGYDLKALQEYLAQTMVRPSLPLSPNPAFRPIPPSRSASSTRKPSSLPSSYTFPDGGMNMNQAYPYPSPISTAFSSYADEPQLLNAATPTGIQRPGTLRRSSSYGFGCAINVNVAAPSSPSASYSAFESDAFAPLWQQQQMESQDPWAKIRAAQQGDAFHQYGYNSASHGQDNAFAGSSQSSGFGAFRPAQGFGLAQQTYPMGIGGSPPTPPAEDDEEMDEEYIDCEMDEEEEEEDRVERVMGLSALDGSEDQYADGDEMFGRGRRKF</sequence>
<evidence type="ECO:0000256" key="1">
    <source>
        <dbReference type="SAM" id="MobiDB-lite"/>
    </source>
</evidence>
<protein>
    <submittedName>
        <fullName evidence="2">Uncharacterized protein</fullName>
    </submittedName>
</protein>
<feature type="compositionally biased region" description="Low complexity" evidence="1">
    <location>
        <begin position="51"/>
        <end position="66"/>
    </location>
</feature>